<dbReference type="Proteomes" id="UP000191672">
    <property type="component" value="Unassembled WGS sequence"/>
</dbReference>
<comment type="subcellular location">
    <subcellularLocation>
        <location evidence="2">Nucleus</location>
    </subcellularLocation>
</comment>
<organism evidence="21 22">
    <name type="scientific">Penicillium antarcticum</name>
    <dbReference type="NCBI Taxonomy" id="416450"/>
    <lineage>
        <taxon>Eukaryota</taxon>
        <taxon>Fungi</taxon>
        <taxon>Dikarya</taxon>
        <taxon>Ascomycota</taxon>
        <taxon>Pezizomycotina</taxon>
        <taxon>Eurotiomycetes</taxon>
        <taxon>Eurotiomycetidae</taxon>
        <taxon>Eurotiales</taxon>
        <taxon>Aspergillaceae</taxon>
        <taxon>Penicillium</taxon>
    </lineage>
</organism>
<dbReference type="InterPro" id="IPR016059">
    <property type="entry name" value="DNA_ligase_ATP-dep_CS"/>
</dbReference>
<dbReference type="CDD" id="cd17722">
    <property type="entry name" value="BRCT_DNA_ligase_IV_rpt1"/>
    <property type="match status" value="1"/>
</dbReference>
<keyword evidence="22" id="KW-1185">Reference proteome</keyword>
<feature type="region of interest" description="Disordered" evidence="18">
    <location>
        <begin position="1"/>
        <end position="34"/>
    </location>
</feature>
<dbReference type="FunFam" id="1.10.3260.10:FF:000008">
    <property type="entry name" value="DNA ligase 4"/>
    <property type="match status" value="1"/>
</dbReference>
<evidence type="ECO:0000256" key="12">
    <source>
        <dbReference type="ARBA" id="ARBA00023204"/>
    </source>
</evidence>
<evidence type="ECO:0000256" key="14">
    <source>
        <dbReference type="ARBA" id="ARBA00034003"/>
    </source>
</evidence>
<comment type="function">
    <text evidence="15">DNA ligase involved in DNA non-homologous end joining (NHEJ); required for double-strand break (DSB) repair.</text>
</comment>
<dbReference type="GO" id="GO:0003910">
    <property type="term" value="F:DNA ligase (ATP) activity"/>
    <property type="evidence" value="ECO:0007669"/>
    <property type="project" value="UniProtKB-EC"/>
</dbReference>
<dbReference type="InterPro" id="IPR021536">
    <property type="entry name" value="DNA_ligase_IV_dom"/>
</dbReference>
<dbReference type="GO" id="GO:0005730">
    <property type="term" value="C:nucleolus"/>
    <property type="evidence" value="ECO:0007669"/>
    <property type="project" value="EnsemblFungi"/>
</dbReference>
<feature type="region of interest" description="Disordered" evidence="18">
    <location>
        <begin position="53"/>
        <end position="75"/>
    </location>
</feature>
<evidence type="ECO:0000313" key="21">
    <source>
        <dbReference type="EMBL" id="OQD81483.1"/>
    </source>
</evidence>
<dbReference type="Gene3D" id="1.10.3260.10">
    <property type="entry name" value="DNA ligase, ATP-dependent, N-terminal domain"/>
    <property type="match status" value="1"/>
</dbReference>
<dbReference type="Gene3D" id="3.40.50.10190">
    <property type="entry name" value="BRCT domain"/>
    <property type="match status" value="2"/>
</dbReference>
<dbReference type="STRING" id="416450.A0A1V6PWY9"/>
<evidence type="ECO:0000256" key="8">
    <source>
        <dbReference type="ARBA" id="ARBA00022763"/>
    </source>
</evidence>
<name>A0A1V6PWY9_9EURO</name>
<keyword evidence="9 16" id="KW-0067">ATP-binding</keyword>
<dbReference type="PROSITE" id="PS50172">
    <property type="entry name" value="BRCT"/>
    <property type="match status" value="2"/>
</dbReference>
<dbReference type="Pfam" id="PF04679">
    <property type="entry name" value="DNA_ligase_A_C"/>
    <property type="match status" value="1"/>
</dbReference>
<comment type="cofactor">
    <cofactor evidence="1">
        <name>Mg(2+)</name>
        <dbReference type="ChEBI" id="CHEBI:18420"/>
    </cofactor>
</comment>
<keyword evidence="11 16" id="KW-0233">DNA recombination</keyword>
<reference evidence="22" key="1">
    <citation type="journal article" date="2017" name="Nat. Microbiol.">
        <title>Global analysis of biosynthetic gene clusters reveals vast potential of secondary metabolite production in Penicillium species.</title>
        <authorList>
            <person name="Nielsen J.C."/>
            <person name="Grijseels S."/>
            <person name="Prigent S."/>
            <person name="Ji B."/>
            <person name="Dainat J."/>
            <person name="Nielsen K.F."/>
            <person name="Frisvad J.C."/>
            <person name="Workman M."/>
            <person name="Nielsen J."/>
        </authorList>
    </citation>
    <scope>NUCLEOTIDE SEQUENCE [LARGE SCALE GENOMIC DNA]</scope>
    <source>
        <strain evidence="22">IBT 31811</strain>
    </source>
</reference>
<dbReference type="Gene3D" id="3.30.470.30">
    <property type="entry name" value="DNA ligase/mRNA capping enzyme"/>
    <property type="match status" value="1"/>
</dbReference>
<evidence type="ECO:0000256" key="5">
    <source>
        <dbReference type="ARBA" id="ARBA00022723"/>
    </source>
</evidence>
<dbReference type="GO" id="GO:0032807">
    <property type="term" value="C:DNA ligase IV complex"/>
    <property type="evidence" value="ECO:0007669"/>
    <property type="project" value="EnsemblFungi"/>
</dbReference>
<dbReference type="GO" id="GO:0006303">
    <property type="term" value="P:double-strand break repair via nonhomologous end joining"/>
    <property type="evidence" value="ECO:0007669"/>
    <property type="project" value="TreeGrafter"/>
</dbReference>
<dbReference type="CDD" id="cd07968">
    <property type="entry name" value="OBF_DNA_ligase_IV"/>
    <property type="match status" value="1"/>
</dbReference>
<keyword evidence="8 16" id="KW-0227">DNA damage</keyword>
<evidence type="ECO:0000256" key="15">
    <source>
        <dbReference type="ARBA" id="ARBA00043870"/>
    </source>
</evidence>
<keyword evidence="4 16" id="KW-0436">Ligase</keyword>
<evidence type="ECO:0000259" key="19">
    <source>
        <dbReference type="PROSITE" id="PS50160"/>
    </source>
</evidence>
<dbReference type="GO" id="GO:0071897">
    <property type="term" value="P:DNA biosynthetic process"/>
    <property type="evidence" value="ECO:0007669"/>
    <property type="project" value="InterPro"/>
</dbReference>
<dbReference type="EC" id="6.5.1.1" evidence="16"/>
<dbReference type="Gene3D" id="2.40.50.140">
    <property type="entry name" value="Nucleic acid-binding proteins"/>
    <property type="match status" value="1"/>
</dbReference>
<dbReference type="InterPro" id="IPR012340">
    <property type="entry name" value="NA-bd_OB-fold"/>
</dbReference>
<dbReference type="InterPro" id="IPR012309">
    <property type="entry name" value="DNA_ligase_ATP-dep_C"/>
</dbReference>
<evidence type="ECO:0000256" key="9">
    <source>
        <dbReference type="ARBA" id="ARBA00022840"/>
    </source>
</evidence>
<dbReference type="EMBL" id="MDYN01000027">
    <property type="protein sequence ID" value="OQD81483.1"/>
    <property type="molecule type" value="Genomic_DNA"/>
</dbReference>
<feature type="domain" description="BRCT" evidence="20">
    <location>
        <begin position="716"/>
        <end position="800"/>
    </location>
</feature>
<dbReference type="SMART" id="SM00292">
    <property type="entry name" value="BRCT"/>
    <property type="match status" value="2"/>
</dbReference>
<feature type="domain" description="ATP-dependent DNA ligase family profile" evidence="19">
    <location>
        <begin position="422"/>
        <end position="547"/>
    </location>
</feature>
<protein>
    <recommendedName>
        <fullName evidence="16">DNA ligase</fullName>
        <ecNumber evidence="16">6.5.1.1</ecNumber>
    </recommendedName>
</protein>
<sequence>MDSDEIMGFQPPQPDKSEDLDEKYPNRPHNRGPTLPFHDLYLSLFNPLNEIKKKPTGPAPAHRGLGTHGKSATGLNPYERRRDVIERFISRWRKDVGDDIYPALRLILPDKDRDRPMYGIKEKIIGKMLVKIMKITKESEDGYNLMNWKLPGQGATARMAGDFAGRCFDILSKRPMRTEPGNMTIDEVNEKLDKLSAASKEDEQLPILKEFYLRMNPEELLWLIRIILRQMKVGATERTLFNVWHPDAESLFSISSSLRRVCWELHDPKIRLEGEERGIAVMQCFQPQLAQFQMHSFEKMISRMKPTEEDNVFYIEEKLDGERMQLHMTPDDSVEGGRRFGFWSRKAKEYTYLYGNGIYDENGALTRHLKDAFVDGVQSIILDGEMITWNPEQDAIVPFGTLKTAALAEQRNPFSNGPRPVFRIFDILHLNGRDLTKYTLRDRRNALQKTVRSVHRRFEIHPYQEATTTAEIETALRTVVAEASEGLVLKNPRSPYRLNERHDDWMKVKPEYMTEFGESLDVVVIGGYYGSGHRGGALSSFLCGLRVDETAVGSEPESMRCWSFCKVGGGFTAADYQELRHHTDGKWKEWDVKKPPTEYIELAGGDAQIERPDMWIKPSDSIVLCVKAASVAVSPTFRMGLTLRFPRFKKLRKDKDWKSALSVQGFLDLKSNAEQEHKEKEFSVDNSRRKRVKRTTKKPMTVAGHDEKVNLQDLGPSGHVFDGLNFFIMSESTVPEKKTKPQLEQLVKANGGKIYQTKAAAADMICVAERRTVKVASLQKSGDQNIIRPSWLLDCVKQNERDAGLPDFLLPLEPRHMFFTMKDQEAEIATNVDKYMDSYARDTSVDELREIFSQMNKTQDEPNGSLDQTTIQRIESQIQDKINAGYTAPRGWLFRDLNLFFYTQPNEDSGEKEKRKEDLRICLAQNTARFAGAGSAASLKDSGISHVVVDTKSSLSVDVSSIRKSLAESLGKKLPHVVSVEWVEECWKNGTLLDEERFQVR</sequence>
<keyword evidence="13" id="KW-0539">Nucleus</keyword>
<evidence type="ECO:0000256" key="6">
    <source>
        <dbReference type="ARBA" id="ARBA00022737"/>
    </source>
</evidence>
<dbReference type="SUPFAM" id="SSF50249">
    <property type="entry name" value="Nucleic acid-binding proteins"/>
    <property type="match status" value="1"/>
</dbReference>
<dbReference type="PROSITE" id="PS50160">
    <property type="entry name" value="DNA_LIGASE_A3"/>
    <property type="match status" value="1"/>
</dbReference>
<dbReference type="GO" id="GO:0006310">
    <property type="term" value="P:DNA recombination"/>
    <property type="evidence" value="ECO:0007669"/>
    <property type="project" value="UniProtKB-KW"/>
</dbReference>
<evidence type="ECO:0000256" key="2">
    <source>
        <dbReference type="ARBA" id="ARBA00004123"/>
    </source>
</evidence>
<evidence type="ECO:0000256" key="1">
    <source>
        <dbReference type="ARBA" id="ARBA00001946"/>
    </source>
</evidence>
<dbReference type="NCBIfam" id="TIGR00574">
    <property type="entry name" value="dnl1"/>
    <property type="match status" value="1"/>
</dbReference>
<gene>
    <name evidence="21" type="ORF">PENANT_c027G05932</name>
</gene>
<dbReference type="FunFam" id="3.30.470.30:FF:000013">
    <property type="entry name" value="DNA ligase"/>
    <property type="match status" value="1"/>
</dbReference>
<evidence type="ECO:0000256" key="11">
    <source>
        <dbReference type="ARBA" id="ARBA00023172"/>
    </source>
</evidence>
<comment type="similarity">
    <text evidence="3 17">Belongs to the ATP-dependent DNA ligase family.</text>
</comment>
<dbReference type="InterPro" id="IPR036599">
    <property type="entry name" value="DNA_ligase_N_sf"/>
</dbReference>
<evidence type="ECO:0000256" key="16">
    <source>
        <dbReference type="RuleBase" id="RU000617"/>
    </source>
</evidence>
<keyword evidence="5" id="KW-0479">Metal-binding</keyword>
<dbReference type="InterPro" id="IPR012310">
    <property type="entry name" value="DNA_ligase_ATP-dep_cent"/>
</dbReference>
<proteinExistence type="inferred from homology"/>
<dbReference type="GO" id="GO:0003677">
    <property type="term" value="F:DNA binding"/>
    <property type="evidence" value="ECO:0007669"/>
    <property type="project" value="InterPro"/>
</dbReference>
<dbReference type="Pfam" id="PF16589">
    <property type="entry name" value="BRCT_2"/>
    <property type="match status" value="1"/>
</dbReference>
<evidence type="ECO:0000256" key="4">
    <source>
        <dbReference type="ARBA" id="ARBA00022598"/>
    </source>
</evidence>
<dbReference type="PROSITE" id="PS00697">
    <property type="entry name" value="DNA_LIGASE_A1"/>
    <property type="match status" value="1"/>
</dbReference>
<evidence type="ECO:0000256" key="7">
    <source>
        <dbReference type="ARBA" id="ARBA00022741"/>
    </source>
</evidence>
<evidence type="ECO:0000256" key="18">
    <source>
        <dbReference type="SAM" id="MobiDB-lite"/>
    </source>
</evidence>
<dbReference type="AlphaFoldDB" id="A0A1V6PWY9"/>
<dbReference type="SUPFAM" id="SSF56091">
    <property type="entry name" value="DNA ligase/mRNA capping enzyme, catalytic domain"/>
    <property type="match status" value="1"/>
</dbReference>
<dbReference type="GO" id="GO:0046872">
    <property type="term" value="F:metal ion binding"/>
    <property type="evidence" value="ECO:0007669"/>
    <property type="project" value="UniProtKB-KW"/>
</dbReference>
<dbReference type="InterPro" id="IPR012308">
    <property type="entry name" value="DNA_ligase_ATP-dep_N"/>
</dbReference>
<dbReference type="Pfam" id="PF04675">
    <property type="entry name" value="DNA_ligase_A_N"/>
    <property type="match status" value="1"/>
</dbReference>
<evidence type="ECO:0000313" key="22">
    <source>
        <dbReference type="Proteomes" id="UP000191672"/>
    </source>
</evidence>
<keyword evidence="12 16" id="KW-0234">DNA repair</keyword>
<dbReference type="GO" id="GO:0006297">
    <property type="term" value="P:nucleotide-excision repair, DNA gap filling"/>
    <property type="evidence" value="ECO:0007669"/>
    <property type="project" value="TreeGrafter"/>
</dbReference>
<evidence type="ECO:0000256" key="17">
    <source>
        <dbReference type="RuleBase" id="RU004196"/>
    </source>
</evidence>
<keyword evidence="6" id="KW-0677">Repeat</keyword>
<dbReference type="GO" id="GO:0005524">
    <property type="term" value="F:ATP binding"/>
    <property type="evidence" value="ECO:0007669"/>
    <property type="project" value="UniProtKB-KW"/>
</dbReference>
<evidence type="ECO:0000256" key="13">
    <source>
        <dbReference type="ARBA" id="ARBA00023242"/>
    </source>
</evidence>
<dbReference type="InterPro" id="IPR044125">
    <property type="entry name" value="Adenylation_DNA_ligase_IV"/>
</dbReference>
<dbReference type="FunFam" id="2.40.50.140:FF:000234">
    <property type="entry name" value="DNA ligase"/>
    <property type="match status" value="1"/>
</dbReference>
<dbReference type="CDD" id="cd07903">
    <property type="entry name" value="Adenylation_DNA_ligase_IV"/>
    <property type="match status" value="1"/>
</dbReference>
<dbReference type="InterPro" id="IPR000977">
    <property type="entry name" value="DNA_ligase_ATP-dep"/>
</dbReference>
<keyword evidence="7 16" id="KW-0547">Nucleotide-binding</keyword>
<dbReference type="GO" id="GO:0000785">
    <property type="term" value="C:chromatin"/>
    <property type="evidence" value="ECO:0007669"/>
    <property type="project" value="EnsemblFungi"/>
</dbReference>
<dbReference type="Pfam" id="PF01068">
    <property type="entry name" value="DNA_ligase_A_M"/>
    <property type="match status" value="1"/>
</dbReference>
<keyword evidence="10" id="KW-0460">Magnesium</keyword>
<comment type="catalytic activity">
    <reaction evidence="14 16">
        <text>ATP + (deoxyribonucleotide)n-3'-hydroxyl + 5'-phospho-(deoxyribonucleotide)m = (deoxyribonucleotide)n+m + AMP + diphosphate.</text>
        <dbReference type="EC" id="6.5.1.1"/>
    </reaction>
</comment>
<dbReference type="SUPFAM" id="SSF117018">
    <property type="entry name" value="ATP-dependent DNA ligase DNA-binding domain"/>
    <property type="match status" value="1"/>
</dbReference>
<dbReference type="Pfam" id="PF11411">
    <property type="entry name" value="DNA_ligase_IV"/>
    <property type="match status" value="1"/>
</dbReference>
<accession>A0A1V6PWY9</accession>
<evidence type="ECO:0000259" key="20">
    <source>
        <dbReference type="PROSITE" id="PS50172"/>
    </source>
</evidence>
<dbReference type="InterPro" id="IPR001357">
    <property type="entry name" value="BRCT_dom"/>
</dbReference>
<dbReference type="InterPro" id="IPR029710">
    <property type="entry name" value="LIG4"/>
</dbReference>
<dbReference type="InterPro" id="IPR036420">
    <property type="entry name" value="BRCT_dom_sf"/>
</dbReference>
<evidence type="ECO:0000256" key="3">
    <source>
        <dbReference type="ARBA" id="ARBA00007572"/>
    </source>
</evidence>
<dbReference type="SUPFAM" id="SSF52113">
    <property type="entry name" value="BRCT domain"/>
    <property type="match status" value="2"/>
</dbReference>
<evidence type="ECO:0000256" key="10">
    <source>
        <dbReference type="ARBA" id="ARBA00022842"/>
    </source>
</evidence>
<comment type="caution">
    <text evidence="21">The sequence shown here is derived from an EMBL/GenBank/DDBJ whole genome shotgun (WGS) entry which is preliminary data.</text>
</comment>
<feature type="domain" description="BRCT" evidence="20">
    <location>
        <begin position="889"/>
        <end position="1000"/>
    </location>
</feature>
<dbReference type="PANTHER" id="PTHR45997:SF1">
    <property type="entry name" value="DNA LIGASE 4"/>
    <property type="match status" value="1"/>
</dbReference>
<dbReference type="PANTHER" id="PTHR45997">
    <property type="entry name" value="DNA LIGASE 4"/>
    <property type="match status" value="1"/>
</dbReference>